<sequence>MPLDFAAITGLRVGGDPIPYDSSIVLDDVALRWFLGRVPRHSGGVAEYGQFVEYWDHEPASDEEAAQMARAYLLYLFGASLFPNRRSQVHLGYLAGLVDLEQAGRFDWGGAALCTLYCFLGAASRGVGDTISGSGPMRFWGCFLLRTRAEILWYLGDRVTWQSLGLPAFVVPGLLPPRVLSTESYTHGELELFTVPDTDLERHLRRTLDYAVYADRYLATSLGVEEEFERRVAGVGAQRDVSIVPSRGGRSTRGRGRGAGPSGRGEGSAGVTETAETSVPPVLPVLKWTIGVTSPSGAREVIDVPCLPQPPMRFPAQGCAKGRALQTRPAPESASPVAPQVQPRRSARTRPQDTPSLPVPASTWGRGTQSVPRPAAGARQFRGRRPSGDPLSRSQRRSPRSHVFWGLQTRVLLLDLLVRMMAMMATRVRAQSPRANIGRGLVETEP</sequence>
<accession>A0ACC0Q1M7</accession>
<proteinExistence type="predicted"/>
<organism evidence="1 2">
    <name type="scientific">Rhododendron molle</name>
    <name type="common">Chinese azalea</name>
    <name type="synonym">Azalea mollis</name>
    <dbReference type="NCBI Taxonomy" id="49168"/>
    <lineage>
        <taxon>Eukaryota</taxon>
        <taxon>Viridiplantae</taxon>
        <taxon>Streptophyta</taxon>
        <taxon>Embryophyta</taxon>
        <taxon>Tracheophyta</taxon>
        <taxon>Spermatophyta</taxon>
        <taxon>Magnoliopsida</taxon>
        <taxon>eudicotyledons</taxon>
        <taxon>Gunneridae</taxon>
        <taxon>Pentapetalae</taxon>
        <taxon>asterids</taxon>
        <taxon>Ericales</taxon>
        <taxon>Ericaceae</taxon>
        <taxon>Ericoideae</taxon>
        <taxon>Rhodoreae</taxon>
        <taxon>Rhododendron</taxon>
    </lineage>
</organism>
<evidence type="ECO:0000313" key="2">
    <source>
        <dbReference type="Proteomes" id="UP001062846"/>
    </source>
</evidence>
<dbReference type="Proteomes" id="UP001062846">
    <property type="component" value="Chromosome 1"/>
</dbReference>
<gene>
    <name evidence="1" type="ORF">RHMOL_Rhmol01G0110600</name>
</gene>
<comment type="caution">
    <text evidence="1">The sequence shown here is derived from an EMBL/GenBank/DDBJ whole genome shotgun (WGS) entry which is preliminary data.</text>
</comment>
<keyword evidence="2" id="KW-1185">Reference proteome</keyword>
<reference evidence="1" key="1">
    <citation type="submission" date="2022-02" db="EMBL/GenBank/DDBJ databases">
        <title>Plant Genome Project.</title>
        <authorList>
            <person name="Zhang R.-G."/>
        </authorList>
    </citation>
    <scope>NUCLEOTIDE SEQUENCE</scope>
    <source>
        <strain evidence="1">AT1</strain>
    </source>
</reference>
<evidence type="ECO:0000313" key="1">
    <source>
        <dbReference type="EMBL" id="KAI8571321.1"/>
    </source>
</evidence>
<dbReference type="EMBL" id="CM046388">
    <property type="protein sequence ID" value="KAI8571321.1"/>
    <property type="molecule type" value="Genomic_DNA"/>
</dbReference>
<protein>
    <submittedName>
        <fullName evidence="1">Uncharacterized protein</fullName>
    </submittedName>
</protein>
<name>A0ACC0Q1M7_RHOML</name>